<keyword evidence="3" id="KW-0812">Transmembrane</keyword>
<dbReference type="EMBL" id="UINC01044058">
    <property type="protein sequence ID" value="SVB48975.1"/>
    <property type="molecule type" value="Genomic_DNA"/>
</dbReference>
<evidence type="ECO:0000256" key="4">
    <source>
        <dbReference type="ARBA" id="ARBA00022989"/>
    </source>
</evidence>
<dbReference type="InterPro" id="IPR003400">
    <property type="entry name" value="ExbD"/>
</dbReference>
<feature type="non-terminal residue" evidence="6">
    <location>
        <position position="67"/>
    </location>
</feature>
<protein>
    <recommendedName>
        <fullName evidence="7">Biopolymer transport protein ExbD/TolR</fullName>
    </recommendedName>
</protein>
<keyword evidence="4" id="KW-1133">Transmembrane helix</keyword>
<dbReference type="Pfam" id="PF02472">
    <property type="entry name" value="ExbD"/>
    <property type="match status" value="1"/>
</dbReference>
<dbReference type="GO" id="GO:0005886">
    <property type="term" value="C:plasma membrane"/>
    <property type="evidence" value="ECO:0007669"/>
    <property type="project" value="UniProtKB-SubCell"/>
</dbReference>
<comment type="subcellular location">
    <subcellularLocation>
        <location evidence="1">Cell membrane</location>
        <topology evidence="1">Single-pass membrane protein</topology>
    </subcellularLocation>
</comment>
<evidence type="ECO:0008006" key="7">
    <source>
        <dbReference type="Google" id="ProtNLM"/>
    </source>
</evidence>
<dbReference type="PANTHER" id="PTHR30558">
    <property type="entry name" value="EXBD MEMBRANE COMPONENT OF PMF-DRIVEN MACROMOLECULE IMPORT SYSTEM"/>
    <property type="match status" value="1"/>
</dbReference>
<dbReference type="PANTHER" id="PTHR30558:SF3">
    <property type="entry name" value="BIOPOLYMER TRANSPORT PROTEIN EXBD-RELATED"/>
    <property type="match status" value="1"/>
</dbReference>
<sequence length="67" mass="7630">MNDKKTMRSMKKKPQEMDMAPMIDCVFLLLIFFMVSTTFAPMPGIRVQLPPPGKPNPNKPKGLIIRI</sequence>
<organism evidence="6">
    <name type="scientific">marine metagenome</name>
    <dbReference type="NCBI Taxonomy" id="408172"/>
    <lineage>
        <taxon>unclassified sequences</taxon>
        <taxon>metagenomes</taxon>
        <taxon>ecological metagenomes</taxon>
    </lineage>
</organism>
<reference evidence="6" key="1">
    <citation type="submission" date="2018-05" db="EMBL/GenBank/DDBJ databases">
        <authorList>
            <person name="Lanie J.A."/>
            <person name="Ng W.-L."/>
            <person name="Kazmierczak K.M."/>
            <person name="Andrzejewski T.M."/>
            <person name="Davidsen T.M."/>
            <person name="Wayne K.J."/>
            <person name="Tettelin H."/>
            <person name="Glass J.I."/>
            <person name="Rusch D."/>
            <person name="Podicherti R."/>
            <person name="Tsui H.-C.T."/>
            <person name="Winkler M.E."/>
        </authorList>
    </citation>
    <scope>NUCLEOTIDE SEQUENCE</scope>
</reference>
<keyword evidence="5" id="KW-0472">Membrane</keyword>
<gene>
    <name evidence="6" type="ORF">METZ01_LOCUS201829</name>
</gene>
<accession>A0A382EES1</accession>
<evidence type="ECO:0000256" key="3">
    <source>
        <dbReference type="ARBA" id="ARBA00022692"/>
    </source>
</evidence>
<keyword evidence="2" id="KW-1003">Cell membrane</keyword>
<proteinExistence type="predicted"/>
<evidence type="ECO:0000256" key="5">
    <source>
        <dbReference type="ARBA" id="ARBA00023136"/>
    </source>
</evidence>
<evidence type="ECO:0000256" key="2">
    <source>
        <dbReference type="ARBA" id="ARBA00022475"/>
    </source>
</evidence>
<evidence type="ECO:0000256" key="1">
    <source>
        <dbReference type="ARBA" id="ARBA00004162"/>
    </source>
</evidence>
<dbReference type="AlphaFoldDB" id="A0A382EES1"/>
<name>A0A382EES1_9ZZZZ</name>
<evidence type="ECO:0000313" key="6">
    <source>
        <dbReference type="EMBL" id="SVB48975.1"/>
    </source>
</evidence>
<dbReference type="GO" id="GO:0022857">
    <property type="term" value="F:transmembrane transporter activity"/>
    <property type="evidence" value="ECO:0007669"/>
    <property type="project" value="InterPro"/>
</dbReference>